<evidence type="ECO:0000313" key="3">
    <source>
        <dbReference type="Proteomes" id="UP000188937"/>
    </source>
</evidence>
<dbReference type="SUPFAM" id="SSF54001">
    <property type="entry name" value="Cysteine proteinases"/>
    <property type="match status" value="1"/>
</dbReference>
<organism evidence="2 3">
    <name type="scientific">Acetobacter aceti</name>
    <dbReference type="NCBI Taxonomy" id="435"/>
    <lineage>
        <taxon>Bacteria</taxon>
        <taxon>Pseudomonadati</taxon>
        <taxon>Pseudomonadota</taxon>
        <taxon>Alphaproteobacteria</taxon>
        <taxon>Acetobacterales</taxon>
        <taxon>Acetobacteraceae</taxon>
        <taxon>Acetobacter</taxon>
        <taxon>Acetobacter subgen. Acetobacter</taxon>
    </lineage>
</organism>
<protein>
    <submittedName>
        <fullName evidence="2">Amidase</fullName>
    </submittedName>
</protein>
<feature type="domain" description="Peptidase C51" evidence="1">
    <location>
        <begin position="58"/>
        <end position="178"/>
    </location>
</feature>
<dbReference type="AlphaFoldDB" id="A0A1U9KF34"/>
<dbReference type="EMBL" id="CP014692">
    <property type="protein sequence ID" value="AQS84421.1"/>
    <property type="molecule type" value="Genomic_DNA"/>
</dbReference>
<dbReference type="PROSITE" id="PS50911">
    <property type="entry name" value="CHAP"/>
    <property type="match status" value="1"/>
</dbReference>
<accession>A0A1U9KF34</accession>
<sequence>MDLLRTSGFRRLVMATLTVAATNALLPSAGQARTRHVGHKMANRHVHSISFNVADHGYHTHYAPAYYGRWVRQNHYSSHVIQCVAFAKAESAIELRGNAGDWWYNAAGRYARGFAPEVGSVLNFRPIRRMPLGHVAVVTGALNSRVITIDQSHWGQSGISRHVRVVDVSPDNDWSAVRVELNREKGSFGSIYPTFGFIYPRSEGSSAVLTASAERMTVAADAGSEVAEAPEDVGTIEQNYRAPRRFHPMFRHRHAPRHKSHK</sequence>
<name>A0A1U9KF34_ACEAC</name>
<dbReference type="STRING" id="435.A0U92_06135"/>
<dbReference type="InterPro" id="IPR007921">
    <property type="entry name" value="CHAP_dom"/>
</dbReference>
<dbReference type="InterPro" id="IPR038765">
    <property type="entry name" value="Papain-like_cys_pep_sf"/>
</dbReference>
<dbReference type="OrthoDB" id="7279151at2"/>
<gene>
    <name evidence="2" type="ORF">A0U92_06135</name>
</gene>
<dbReference type="Pfam" id="PF05257">
    <property type="entry name" value="CHAP"/>
    <property type="match status" value="1"/>
</dbReference>
<dbReference type="Gene3D" id="3.90.1720.10">
    <property type="entry name" value="endopeptidase domain like (from Nostoc punctiforme)"/>
    <property type="match status" value="1"/>
</dbReference>
<reference evidence="2 3" key="1">
    <citation type="submission" date="2016-03" db="EMBL/GenBank/DDBJ databases">
        <title>Acetic acid bacteria sequencing.</title>
        <authorList>
            <person name="Brandt J."/>
            <person name="Jakob F."/>
            <person name="Vogel R.F."/>
        </authorList>
    </citation>
    <scope>NUCLEOTIDE SEQUENCE [LARGE SCALE GENOMIC DNA]</scope>
    <source>
        <strain evidence="2 3">TMW2.1153</strain>
    </source>
</reference>
<dbReference type="KEGG" id="aace:A0U92_06135"/>
<keyword evidence="3" id="KW-1185">Reference proteome</keyword>
<proteinExistence type="predicted"/>
<evidence type="ECO:0000259" key="1">
    <source>
        <dbReference type="PROSITE" id="PS50911"/>
    </source>
</evidence>
<evidence type="ECO:0000313" key="2">
    <source>
        <dbReference type="EMBL" id="AQS84421.1"/>
    </source>
</evidence>
<dbReference type="Proteomes" id="UP000188937">
    <property type="component" value="Chromosome"/>
</dbReference>